<protein>
    <recommendedName>
        <fullName evidence="4">YARHG domain-containing protein</fullName>
    </recommendedName>
</protein>
<dbReference type="Proteomes" id="UP001596104">
    <property type="component" value="Unassembled WGS sequence"/>
</dbReference>
<keyword evidence="3" id="KW-1185">Reference proteome</keyword>
<dbReference type="EMBL" id="JBHSLV010000032">
    <property type="protein sequence ID" value="MFC5394751.1"/>
    <property type="molecule type" value="Genomic_DNA"/>
</dbReference>
<evidence type="ECO:0000256" key="1">
    <source>
        <dbReference type="SAM" id="SignalP"/>
    </source>
</evidence>
<keyword evidence="1" id="KW-0732">Signal</keyword>
<gene>
    <name evidence="2" type="ORF">ACFPPC_19105</name>
</gene>
<name>A0ABW0HCF9_9HYPH</name>
<evidence type="ECO:0008006" key="4">
    <source>
        <dbReference type="Google" id="ProtNLM"/>
    </source>
</evidence>
<evidence type="ECO:0000313" key="2">
    <source>
        <dbReference type="EMBL" id="MFC5394751.1"/>
    </source>
</evidence>
<dbReference type="RefSeq" id="WP_377010247.1">
    <property type="nucleotide sequence ID" value="NZ_JBHSLV010000032.1"/>
</dbReference>
<sequence length="96" mass="10006">MRSVARSGYAALGLAAGMIAGAAIAQAQSADELIASYRVLNSACRGGSGDDPRTQKACAERDRIVAGLQQAGYCYGRRGQVGAQMSWHRCGADSLR</sequence>
<evidence type="ECO:0000313" key="3">
    <source>
        <dbReference type="Proteomes" id="UP001596104"/>
    </source>
</evidence>
<proteinExistence type="predicted"/>
<feature type="signal peptide" evidence="1">
    <location>
        <begin position="1"/>
        <end position="25"/>
    </location>
</feature>
<comment type="caution">
    <text evidence="2">The sequence shown here is derived from an EMBL/GenBank/DDBJ whole genome shotgun (WGS) entry which is preliminary data.</text>
</comment>
<reference evidence="3" key="1">
    <citation type="journal article" date="2019" name="Int. J. Syst. Evol. Microbiol.">
        <title>The Global Catalogue of Microorganisms (GCM) 10K type strain sequencing project: providing services to taxonomists for standard genome sequencing and annotation.</title>
        <authorList>
            <consortium name="The Broad Institute Genomics Platform"/>
            <consortium name="The Broad Institute Genome Sequencing Center for Infectious Disease"/>
            <person name="Wu L."/>
            <person name="Ma J."/>
        </authorList>
    </citation>
    <scope>NUCLEOTIDE SEQUENCE [LARGE SCALE GENOMIC DNA]</scope>
    <source>
        <strain evidence="3">CGMCC 1.16326</strain>
    </source>
</reference>
<feature type="chain" id="PRO_5046006701" description="YARHG domain-containing protein" evidence="1">
    <location>
        <begin position="26"/>
        <end position="96"/>
    </location>
</feature>
<accession>A0ABW0HCF9</accession>
<organism evidence="2 3">
    <name type="scientific">Bosea vestrisii</name>
    <dbReference type="NCBI Taxonomy" id="151416"/>
    <lineage>
        <taxon>Bacteria</taxon>
        <taxon>Pseudomonadati</taxon>
        <taxon>Pseudomonadota</taxon>
        <taxon>Alphaproteobacteria</taxon>
        <taxon>Hyphomicrobiales</taxon>
        <taxon>Boseaceae</taxon>
        <taxon>Bosea</taxon>
    </lineage>
</organism>